<evidence type="ECO:0000256" key="7">
    <source>
        <dbReference type="ARBA" id="ARBA00040944"/>
    </source>
</evidence>
<name>A0A6A5BPY1_NAEFO</name>
<proteinExistence type="predicted"/>
<dbReference type="VEuPathDB" id="AmoebaDB:FDP41_005752"/>
<dbReference type="OrthoDB" id="1892506at2759"/>
<organism evidence="14 15">
    <name type="scientific">Naegleria fowleri</name>
    <name type="common">Brain eating amoeba</name>
    <dbReference type="NCBI Taxonomy" id="5763"/>
    <lineage>
        <taxon>Eukaryota</taxon>
        <taxon>Discoba</taxon>
        <taxon>Heterolobosea</taxon>
        <taxon>Tetramitia</taxon>
        <taxon>Eutetramitia</taxon>
        <taxon>Vahlkampfiidae</taxon>
        <taxon>Naegleria</taxon>
    </lineage>
</organism>
<evidence type="ECO:0000256" key="6">
    <source>
        <dbReference type="ARBA" id="ARBA00023180"/>
    </source>
</evidence>
<dbReference type="Pfam" id="PF04577">
    <property type="entry name" value="Glyco_transf_61"/>
    <property type="match status" value="1"/>
</dbReference>
<keyword evidence="3" id="KW-0808">Transferase</keyword>
<keyword evidence="5" id="KW-0256">Endoplasmic reticulum</keyword>
<keyword evidence="2" id="KW-0328">Glycosyltransferase</keyword>
<evidence type="ECO:0000259" key="13">
    <source>
        <dbReference type="Pfam" id="PF04577"/>
    </source>
</evidence>
<dbReference type="VEuPathDB" id="AmoebaDB:NF0101740"/>
<dbReference type="InterPro" id="IPR007657">
    <property type="entry name" value="Glycosyltransferase_61"/>
</dbReference>
<reference evidence="14 15" key="1">
    <citation type="journal article" date="2019" name="Sci. Rep.">
        <title>Nanopore sequencing improves the draft genome of the human pathogenic amoeba Naegleria fowleri.</title>
        <authorList>
            <person name="Liechti N."/>
            <person name="Schurch N."/>
            <person name="Bruggmann R."/>
            <person name="Wittwer M."/>
        </authorList>
    </citation>
    <scope>NUCLEOTIDE SEQUENCE [LARGE SCALE GENOMIC DNA]</scope>
    <source>
        <strain evidence="14 15">ATCC 30894</strain>
    </source>
</reference>
<evidence type="ECO:0000256" key="11">
    <source>
        <dbReference type="SAM" id="MobiDB-lite"/>
    </source>
</evidence>
<keyword evidence="12" id="KW-0812">Transmembrane</keyword>
<dbReference type="InterPro" id="IPR049625">
    <property type="entry name" value="Glyco_transf_61_cat"/>
</dbReference>
<evidence type="ECO:0000256" key="4">
    <source>
        <dbReference type="ARBA" id="ARBA00022729"/>
    </source>
</evidence>
<dbReference type="PANTHER" id="PTHR20961:SF148">
    <property type="entry name" value="EGF DOMAIN-SPECIFIC O-LINKED N-ACETYLGLUCOSAMINE TRANSFERASE"/>
    <property type="match status" value="1"/>
</dbReference>
<evidence type="ECO:0000256" key="5">
    <source>
        <dbReference type="ARBA" id="ARBA00022824"/>
    </source>
</evidence>
<evidence type="ECO:0000256" key="2">
    <source>
        <dbReference type="ARBA" id="ARBA00022676"/>
    </source>
</evidence>
<keyword evidence="4" id="KW-0732">Signal</keyword>
<comment type="catalytic activity">
    <reaction evidence="9">
        <text>L-seryl-[protein] + UDP-N-acetyl-alpha-D-glucosamine = 3-O-(N-acetyl-beta-D-glucosaminyl)-L-seryl-[protein] + UDP + H(+)</text>
        <dbReference type="Rhea" id="RHEA:48904"/>
        <dbReference type="Rhea" id="RHEA-COMP:9863"/>
        <dbReference type="Rhea" id="RHEA-COMP:12251"/>
        <dbReference type="ChEBI" id="CHEBI:15378"/>
        <dbReference type="ChEBI" id="CHEBI:29999"/>
        <dbReference type="ChEBI" id="CHEBI:57705"/>
        <dbReference type="ChEBI" id="CHEBI:58223"/>
        <dbReference type="ChEBI" id="CHEBI:90838"/>
        <dbReference type="EC" id="2.4.1.255"/>
    </reaction>
</comment>
<feature type="region of interest" description="Disordered" evidence="11">
    <location>
        <begin position="87"/>
        <end position="124"/>
    </location>
</feature>
<accession>A0A6A5BPY1</accession>
<dbReference type="EMBL" id="VFQX01000048">
    <property type="protein sequence ID" value="KAF0974999.1"/>
    <property type="molecule type" value="Genomic_DNA"/>
</dbReference>
<dbReference type="GO" id="GO:0097363">
    <property type="term" value="F:protein O-acetylglucosaminyltransferase activity"/>
    <property type="evidence" value="ECO:0007669"/>
    <property type="project" value="UniProtKB-EC"/>
</dbReference>
<comment type="caution">
    <text evidence="14">The sequence shown here is derived from an EMBL/GenBank/DDBJ whole genome shotgun (WGS) entry which is preliminary data.</text>
</comment>
<gene>
    <name evidence="14" type="ORF">FDP41_005752</name>
</gene>
<evidence type="ECO:0000256" key="9">
    <source>
        <dbReference type="ARBA" id="ARBA00048317"/>
    </source>
</evidence>
<evidence type="ECO:0000256" key="8">
    <source>
        <dbReference type="ARBA" id="ARBA00042574"/>
    </source>
</evidence>
<feature type="domain" description="Glycosyltransferase 61 catalytic" evidence="13">
    <location>
        <begin position="310"/>
        <end position="542"/>
    </location>
</feature>
<feature type="compositionally biased region" description="Basic and acidic residues" evidence="11">
    <location>
        <begin position="87"/>
        <end position="108"/>
    </location>
</feature>
<evidence type="ECO:0000256" key="3">
    <source>
        <dbReference type="ARBA" id="ARBA00022679"/>
    </source>
</evidence>
<keyword evidence="12" id="KW-1133">Transmembrane helix</keyword>
<feature type="transmembrane region" description="Helical" evidence="12">
    <location>
        <begin position="20"/>
        <end position="40"/>
    </location>
</feature>
<dbReference type="VEuPathDB" id="AmoebaDB:NfTy_045440"/>
<evidence type="ECO:0000256" key="10">
    <source>
        <dbReference type="ARBA" id="ARBA00049432"/>
    </source>
</evidence>
<dbReference type="GeneID" id="68112970"/>
<dbReference type="EC" id="2.4.1.255" evidence="1"/>
<dbReference type="Proteomes" id="UP000444721">
    <property type="component" value="Unassembled WGS sequence"/>
</dbReference>
<evidence type="ECO:0000256" key="1">
    <source>
        <dbReference type="ARBA" id="ARBA00011970"/>
    </source>
</evidence>
<protein>
    <recommendedName>
        <fullName evidence="7">EGF domain-specific O-linked N-acetylglucosamine transferase</fullName>
        <ecNumber evidence="1">2.4.1.255</ecNumber>
    </recommendedName>
    <alternativeName>
        <fullName evidence="8">Extracellular O-linked N-acetylglucosamine transferase</fullName>
    </alternativeName>
</protein>
<keyword evidence="6" id="KW-0325">Glycoprotein</keyword>
<evidence type="ECO:0000313" key="14">
    <source>
        <dbReference type="EMBL" id="KAF0974999.1"/>
    </source>
</evidence>
<dbReference type="PANTHER" id="PTHR20961">
    <property type="entry name" value="GLYCOSYLTRANSFERASE"/>
    <property type="match status" value="1"/>
</dbReference>
<dbReference type="RefSeq" id="XP_044559712.1">
    <property type="nucleotide sequence ID" value="XM_044709311.1"/>
</dbReference>
<evidence type="ECO:0000313" key="15">
    <source>
        <dbReference type="Proteomes" id="UP000444721"/>
    </source>
</evidence>
<comment type="catalytic activity">
    <reaction evidence="10">
        <text>L-threonyl-[protein] + UDP-N-acetyl-alpha-D-glucosamine = 3-O-(N-acetyl-beta-D-glucosaminyl)-L-threonyl-[protein] + UDP + H(+)</text>
        <dbReference type="Rhea" id="RHEA:48908"/>
        <dbReference type="Rhea" id="RHEA-COMP:11060"/>
        <dbReference type="Rhea" id="RHEA-COMP:12252"/>
        <dbReference type="ChEBI" id="CHEBI:15378"/>
        <dbReference type="ChEBI" id="CHEBI:30013"/>
        <dbReference type="ChEBI" id="CHEBI:57705"/>
        <dbReference type="ChEBI" id="CHEBI:58223"/>
        <dbReference type="ChEBI" id="CHEBI:90840"/>
        <dbReference type="EC" id="2.4.1.255"/>
    </reaction>
</comment>
<feature type="compositionally biased region" description="Polar residues" evidence="11">
    <location>
        <begin position="110"/>
        <end position="121"/>
    </location>
</feature>
<sequence>MKSFFAVTSPSSILVCSRMILVLLVLVVVIFNLFLFRYIFNMTFKSSTFSDTSNIIQNNKQLLNAALNQQQENPAVASVKRAFDDESNHYDSENHPLEPEVNVHDGNVDKMSTTTTTDNEAQQQESSSQYYSFVLNEQVPNYGIGFSQSEECDSSFGLSFYQGWRNGKQMYCKPIHKKGNTEEAENSSVTCYRYRQPKHSGMDIFCEMQNVMFDFSKLKTMTSDCQHMWDIDGCKRYYEFNEGAMLGMCKKESFFNTNSKWPVGHFQQLNRPIFRGFSEVKPPLKQQHYDEIVENPVLMVARDGAFNTYHSMEDFVNAFIVLETLKLNPSRDHLDLLIIDQEVDGPYAPMWNKAFSNDKTNKKLRIVKEWVSQGKKILFKRAIVNLPGVSSPIVKDIGVRNPCRPMTDLFVNFGRHILKSFGFIVPPRTEEQLMQLPSSPDNVKQTDTTLTVNVTIIDRKFHHERKDASRGIYNMKEIVSAIKDLSGTKISGITFKVNVLAVDFAKLTFEKQLEMSYNTHILIGVHGAGLTHLLFQAGGANILTGPKTKEQSPLVFRLRPQWVCGGGSVIEIPPMFGQHYNNMARWAGRKYMAIQSGSPNVDAQQVVNSVKQSLQDCAQFFKSFYSQK</sequence>
<keyword evidence="15" id="KW-1185">Reference proteome</keyword>
<evidence type="ECO:0000256" key="12">
    <source>
        <dbReference type="SAM" id="Phobius"/>
    </source>
</evidence>
<dbReference type="AlphaFoldDB" id="A0A6A5BPY1"/>
<keyword evidence="12" id="KW-0472">Membrane</keyword>